<dbReference type="Proteomes" id="UP000274920">
    <property type="component" value="Unassembled WGS sequence"/>
</dbReference>
<evidence type="ECO:0000313" key="2">
    <source>
        <dbReference type="Proteomes" id="UP000274920"/>
    </source>
</evidence>
<dbReference type="GO" id="GO:0005829">
    <property type="term" value="C:cytosol"/>
    <property type="evidence" value="ECO:0007669"/>
    <property type="project" value="TreeGrafter"/>
</dbReference>
<name>A0A3R8LI07_9FIRM</name>
<dbReference type="NCBIfam" id="TIGR00022">
    <property type="entry name" value="YhcH/YjgK/YiaL family protein"/>
    <property type="match status" value="1"/>
</dbReference>
<evidence type="ECO:0000313" key="1">
    <source>
        <dbReference type="EMBL" id="RRK33734.1"/>
    </source>
</evidence>
<dbReference type="Pfam" id="PF04074">
    <property type="entry name" value="DUF386"/>
    <property type="match status" value="1"/>
</dbReference>
<proteinExistence type="predicted"/>
<comment type="caution">
    <text evidence="1">The sequence shown here is derived from an EMBL/GenBank/DDBJ whole genome shotgun (WGS) entry which is preliminary data.</text>
</comment>
<dbReference type="PANTHER" id="PTHR34986">
    <property type="entry name" value="EVOLVED BETA-GALACTOSIDASE SUBUNIT BETA"/>
    <property type="match status" value="1"/>
</dbReference>
<dbReference type="PANTHER" id="PTHR34986:SF1">
    <property type="entry name" value="PROTEIN YIAL"/>
    <property type="match status" value="1"/>
</dbReference>
<dbReference type="InterPro" id="IPR004375">
    <property type="entry name" value="NanQ/TabA/YiaL"/>
</dbReference>
<keyword evidence="2" id="KW-1185">Reference proteome</keyword>
<dbReference type="InterPro" id="IPR037012">
    <property type="entry name" value="NanQ/TabA/YiaL_sf"/>
</dbReference>
<gene>
    <name evidence="1" type="ORF">EBB54_22010</name>
</gene>
<dbReference type="SUPFAM" id="SSF51197">
    <property type="entry name" value="Clavaminate synthase-like"/>
    <property type="match status" value="1"/>
</dbReference>
<protein>
    <submittedName>
        <fullName evidence="1">DUF386 domain-containing protein</fullName>
    </submittedName>
</protein>
<reference evidence="1" key="1">
    <citation type="submission" date="2018-10" db="EMBL/GenBank/DDBJ databases">
        <title>Schaedlerella arabinophila gen. nov. sp. nov., isolated from the mouse intestinal tract and comparative analysis with the genome of the closely related altered Schaedler flora strain ASF502.</title>
        <authorList>
            <person name="Miyake S."/>
            <person name="Soh M."/>
            <person name="Seedorf H."/>
        </authorList>
    </citation>
    <scope>NUCLEOTIDE SEQUENCE [LARGE SCALE GENOMIC DNA]</scope>
    <source>
        <strain evidence="1">DSM 106076</strain>
    </source>
</reference>
<dbReference type="Gene3D" id="2.60.120.370">
    <property type="entry name" value="YhcH/YjgK/YiaL"/>
    <property type="match status" value="1"/>
</dbReference>
<dbReference type="EMBL" id="RHJS01000002">
    <property type="protein sequence ID" value="RRK33734.1"/>
    <property type="molecule type" value="Genomic_DNA"/>
</dbReference>
<dbReference type="AlphaFoldDB" id="A0A3R8LI07"/>
<organism evidence="1 2">
    <name type="scientific">Schaedlerella arabinosiphila</name>
    <dbReference type="NCBI Taxonomy" id="2044587"/>
    <lineage>
        <taxon>Bacteria</taxon>
        <taxon>Bacillati</taxon>
        <taxon>Bacillota</taxon>
        <taxon>Clostridia</taxon>
        <taxon>Lachnospirales</taxon>
        <taxon>Lachnospiraceae</taxon>
        <taxon>Schaedlerella</taxon>
    </lineage>
</organism>
<accession>A0A3R8LI07</accession>
<sequence length="151" mass="18020">MVFDQLRNLNKYIEHKQYNKIENFLKKVSMDMQEGYYEIDGKDIYARVMSYPTLLQCDCLIEAHNHYIDIQSSLIGVERIDIFDRRKLDIEKEYNEEQDVVFFKETEIPSVSVNNVAGYFSMIFPEEAHRPKISVNRQCEDVKKFVIKIHI</sequence>